<dbReference type="OrthoDB" id="1163399at2"/>
<dbReference type="STRING" id="391587.KAOT1_00215"/>
<dbReference type="HOGENOM" id="CLU_2207296_0_0_10"/>
<keyword evidence="3" id="KW-1185">Reference proteome</keyword>
<dbReference type="Proteomes" id="UP000002945">
    <property type="component" value="Unassembled WGS sequence"/>
</dbReference>
<comment type="caution">
    <text evidence="1">The sequence shown here is derived from an EMBL/GenBank/DDBJ whole genome shotgun (WGS) entry which is preliminary data.</text>
</comment>
<gene>
    <name evidence="1" type="ORF">KAOT1_00215</name>
    <name evidence="2" type="ORF">KAOT1_00535</name>
</gene>
<reference evidence="1" key="1">
    <citation type="submission" date="2007-10" db="EMBL/GenBank/DDBJ databases">
        <authorList>
            <person name="Kim S.-J."/>
            <person name="Ferriera S."/>
            <person name="Johnson J."/>
            <person name="Kravitz S."/>
            <person name="Beeson K."/>
            <person name="Sutton G."/>
            <person name="Rogers Y.-H."/>
            <person name="Friedman R."/>
            <person name="Frazier M."/>
            <person name="Venter J.C."/>
        </authorList>
    </citation>
    <scope>NUCLEOTIDE SEQUENCE</scope>
    <source>
        <strain evidence="1">OT-1</strain>
    </source>
</reference>
<dbReference type="RefSeq" id="WP_007092627.1">
    <property type="nucleotide sequence ID" value="NZ_CP142125.1"/>
</dbReference>
<dbReference type="EMBL" id="ABIB01000014">
    <property type="protein sequence ID" value="EDP94717.1"/>
    <property type="molecule type" value="Genomic_DNA"/>
</dbReference>
<evidence type="ECO:0000313" key="1">
    <source>
        <dbReference type="EMBL" id="EDP94653.1"/>
    </source>
</evidence>
<organism evidence="1 3">
    <name type="scientific">Kordia algicida OT-1</name>
    <dbReference type="NCBI Taxonomy" id="391587"/>
    <lineage>
        <taxon>Bacteria</taxon>
        <taxon>Pseudomonadati</taxon>
        <taxon>Bacteroidota</taxon>
        <taxon>Flavobacteriia</taxon>
        <taxon>Flavobacteriales</taxon>
        <taxon>Flavobacteriaceae</taxon>
        <taxon>Kordia</taxon>
    </lineage>
</organism>
<name>A9E9A2_9FLAO</name>
<dbReference type="AlphaFoldDB" id="A9E9A2"/>
<sequence length="110" mass="13164">MEKNNKNIDQAVIHKMMNRAIEINHSCKEKCRDFKIMTSTMRKDSLILQWRTIDISNEDNPIQYYRFECFKMDGTPELCSIHYTDQKQANDFITSLQTLYHQKFAIDHTL</sequence>
<evidence type="ECO:0000313" key="3">
    <source>
        <dbReference type="Proteomes" id="UP000002945"/>
    </source>
</evidence>
<protein>
    <submittedName>
        <fullName evidence="1">Uncharacterized protein</fullName>
    </submittedName>
</protein>
<dbReference type="EMBL" id="ABIB01000014">
    <property type="protein sequence ID" value="EDP94653.1"/>
    <property type="molecule type" value="Genomic_DNA"/>
</dbReference>
<evidence type="ECO:0000313" key="2">
    <source>
        <dbReference type="EMBL" id="EDP94717.1"/>
    </source>
</evidence>
<accession>A9E9A2</accession>
<reference evidence="1 3" key="2">
    <citation type="journal article" date="2011" name="J. Bacteriol.">
        <title>Genome sequence of the algicidal bacterium Kordia algicida OT-1.</title>
        <authorList>
            <person name="Lee H.S."/>
            <person name="Kang S.G."/>
            <person name="Kwon K.K."/>
            <person name="Lee J.H."/>
            <person name="Kim S.J."/>
        </authorList>
    </citation>
    <scope>NUCLEOTIDE SEQUENCE [LARGE SCALE GENOMIC DNA]</scope>
    <source>
        <strain evidence="1 3">OT-1</strain>
    </source>
</reference>
<dbReference type="eggNOG" id="ENOG5032X3Z">
    <property type="taxonomic scope" value="Bacteria"/>
</dbReference>
<proteinExistence type="predicted"/>